<evidence type="ECO:0000259" key="1">
    <source>
        <dbReference type="PROSITE" id="PS50878"/>
    </source>
</evidence>
<dbReference type="Pfam" id="PF00078">
    <property type="entry name" value="RVT_1"/>
    <property type="match status" value="1"/>
</dbReference>
<sequence length="983" mass="115147">MSIMSAQKFIKTFSISVSKNIKILADDYEKRNLKRPKPFADRNKMKNSDNWHEIFKEAEITMDSLIIKVWAVELVSTLNGSETPGIDGSHFRSIPTTFKTKSAALKYLNNLIKKLKYDISLSKGYTNQAIQRKGFDELNSREKYRRYLKSKNGKLHIKKCKELYRSILKDSINYINNLKSEALANNLRLKFQLIKSLKWLKLKNYTSDPILRVHIPKANGKLRPLGIPTLKDRTIQTFLKLSMEPYMEPLGDRNSFGFRPGRNCHQAVSYLYNRLLIRTSTVLQNKRVSLRTRSVLNLKIKKYKNKQEKAALLDKIINKQSVVSNQEIQNLATDRKFYYVTYYLLNADIDACFDNISHEWLISNVPIPNKYKFLLEQVLKADIIENNKIILNKFYNKCGVPQGGVLSPLLMNWALDGIENLVFETVAKIKSKGDKGLINYFDVDKFNYYKKKDLNNSKTDSFYRGVAAVDLKTTSWIIRYADDFIIGVKGKVPLEIVKKQLELFLKERGLTLSREKTRIINFNRNTKINFLSWTFHYLVPKRVSWIIKSHKKVAGRLSDWNGLHVYPSKTAISKLKYRIKRITKHSNSWKAEEVVIKTISFLVVGWSNYFSPAPRQGRIRLAIDWYIYKRMKRYIFKKYGNSYLKNYLRLNQNEDGSRKVSIGLTGEHNGRLYSLTIPRLYDRNAPAMWAELIPTNDLLNSSFFYNPTPYIKRAINNAAFRKDLKSKLFKKQKKICPVCKQELVNWTNNLYSDSYDQFMHKFNETSFNLNQATVAKYYSQINSATINPISINKFNMNYKPTLEFKSLSEIVTLKALVRYHHTIHDWAKGLNLDHIIPIKLAGKIDSLTNLLESINNLRLIHKDCHKTKIFGLEEQQLLKDYRKIRKSLVPKNTKLRTLDKNELEQLHLKTILELENNKKFKYLHNFKHKTIQKLFKKYLTEIKKKLNIWFFIIFFGGLRVEFFERSSFSSVVGLFPNRNGCQI</sequence>
<dbReference type="InterPro" id="IPR000477">
    <property type="entry name" value="RT_dom"/>
</dbReference>
<gene>
    <name evidence="2" type="primary">orf948</name>
</gene>
<dbReference type="AlphaFoldDB" id="A0A9E9BYH4"/>
<dbReference type="CDD" id="cd00085">
    <property type="entry name" value="HNHc"/>
    <property type="match status" value="1"/>
</dbReference>
<dbReference type="PROSITE" id="PS50878">
    <property type="entry name" value="RT_POL"/>
    <property type="match status" value="1"/>
</dbReference>
<name>A0A9E9BYH4_9STRA</name>
<dbReference type="InterPro" id="IPR003615">
    <property type="entry name" value="HNH_nuc"/>
</dbReference>
<dbReference type="InterPro" id="IPR043502">
    <property type="entry name" value="DNA/RNA_pol_sf"/>
</dbReference>
<dbReference type="InterPro" id="IPR051083">
    <property type="entry name" value="GrpII_Intron_Splice-Mob/Def"/>
</dbReference>
<dbReference type="PANTHER" id="PTHR34047:SF8">
    <property type="entry name" value="PROTEIN YKFC"/>
    <property type="match status" value="1"/>
</dbReference>
<dbReference type="SUPFAM" id="SSF56672">
    <property type="entry name" value="DNA/RNA polymerases"/>
    <property type="match status" value="1"/>
</dbReference>
<protein>
    <recommendedName>
        <fullName evidence="1">Reverse transcriptase domain-containing protein</fullName>
    </recommendedName>
</protein>
<evidence type="ECO:0000313" key="2">
    <source>
        <dbReference type="EMBL" id="WAK85005.1"/>
    </source>
</evidence>
<reference evidence="2" key="1">
    <citation type="submission" date="2022-04" db="EMBL/GenBank/DDBJ databases">
        <title>A new insight into Amicula, a genus of tiny marine littoral diatoms with the description of two new tropical species and the largest mitogenome known for a stramenopile.</title>
        <authorList>
            <person name="Gastineau R."/>
            <person name="Li C."/>
            <person name="Ashworth M.P."/>
            <person name="Witkowski A."/>
            <person name="Turmel M."/>
            <person name="Gorecka E."/>
            <person name="Frankovich T.A."/>
            <person name="Wachnicka A."/>
            <person name="Lobban C.S."/>
            <person name="Theriot E.C."/>
            <person name="Otis C."/>
            <person name="Dabek P."/>
            <person name="Binczewska A."/>
            <person name="Lemieux C."/>
        </authorList>
    </citation>
    <scope>NUCLEOTIDE SEQUENCE</scope>
    <source>
        <strain evidence="2">GU52X-4 cfCalB7</strain>
    </source>
</reference>
<keyword evidence="2" id="KW-0496">Mitochondrion</keyword>
<organism evidence="2">
    <name type="scientific">Amicula sp. isolate GU52X-4 cfCalB7</name>
    <dbReference type="NCBI Taxonomy" id="3003489"/>
    <lineage>
        <taxon>Eukaryota</taxon>
        <taxon>Sar</taxon>
        <taxon>Stramenopiles</taxon>
        <taxon>Ochrophyta</taxon>
        <taxon>Bacillariophyta</taxon>
        <taxon>Bacillariophyceae</taxon>
        <taxon>Bacillariophycidae</taxon>
        <taxon>Naviculales</taxon>
        <taxon>Naviculaceae</taxon>
        <taxon>Amicula</taxon>
    </lineage>
</organism>
<accession>A0A9E9BYH4</accession>
<proteinExistence type="predicted"/>
<dbReference type="Pfam" id="PF08388">
    <property type="entry name" value="GIIM"/>
    <property type="match status" value="1"/>
</dbReference>
<dbReference type="InterPro" id="IPR013597">
    <property type="entry name" value="Mat_intron_G2"/>
</dbReference>
<feature type="domain" description="Reverse transcriptase" evidence="1">
    <location>
        <begin position="272"/>
        <end position="535"/>
    </location>
</feature>
<geneLocation type="mitochondrion" evidence="2"/>
<dbReference type="PANTHER" id="PTHR34047">
    <property type="entry name" value="NUCLEAR INTRON MATURASE 1, MITOCHONDRIAL-RELATED"/>
    <property type="match status" value="1"/>
</dbReference>
<dbReference type="CDD" id="cd01651">
    <property type="entry name" value="RT_G2_intron"/>
    <property type="match status" value="1"/>
</dbReference>
<dbReference type="EMBL" id="ON390794">
    <property type="protein sequence ID" value="WAK85005.1"/>
    <property type="molecule type" value="Genomic_DNA"/>
</dbReference>